<dbReference type="PANTHER" id="PTHR24286">
    <property type="entry name" value="CYTOCHROME P450 26"/>
    <property type="match status" value="1"/>
</dbReference>
<evidence type="ECO:0000313" key="10">
    <source>
        <dbReference type="Proteomes" id="UP000662185"/>
    </source>
</evidence>
<evidence type="ECO:0000256" key="8">
    <source>
        <dbReference type="RuleBase" id="RU000461"/>
    </source>
</evidence>
<dbReference type="PRINTS" id="PR00465">
    <property type="entry name" value="EP450IV"/>
</dbReference>
<keyword evidence="10" id="KW-1185">Reference proteome</keyword>
<evidence type="ECO:0000256" key="3">
    <source>
        <dbReference type="ARBA" id="ARBA00022723"/>
    </source>
</evidence>
<keyword evidence="6 8" id="KW-0503">Monooxygenase</keyword>
<gene>
    <name evidence="9" type="ORF">H6G06_20000</name>
</gene>
<evidence type="ECO:0000256" key="4">
    <source>
        <dbReference type="ARBA" id="ARBA00023002"/>
    </source>
</evidence>
<dbReference type="Proteomes" id="UP000662185">
    <property type="component" value="Unassembled WGS sequence"/>
</dbReference>
<dbReference type="GO" id="GO:0016705">
    <property type="term" value="F:oxidoreductase activity, acting on paired donors, with incorporation or reduction of molecular oxygen"/>
    <property type="evidence" value="ECO:0007669"/>
    <property type="project" value="InterPro"/>
</dbReference>
<dbReference type="GO" id="GO:0020037">
    <property type="term" value="F:heme binding"/>
    <property type="evidence" value="ECO:0007669"/>
    <property type="project" value="InterPro"/>
</dbReference>
<feature type="binding site" description="axial binding residue" evidence="7">
    <location>
        <position position="392"/>
    </location>
    <ligand>
        <name>heme</name>
        <dbReference type="ChEBI" id="CHEBI:30413"/>
    </ligand>
    <ligandPart>
        <name>Fe</name>
        <dbReference type="ChEBI" id="CHEBI:18248"/>
    </ligandPart>
</feature>
<keyword evidence="5 7" id="KW-0408">Iron</keyword>
<dbReference type="Pfam" id="PF00067">
    <property type="entry name" value="p450"/>
    <property type="match status" value="1"/>
</dbReference>
<dbReference type="GO" id="GO:0005506">
    <property type="term" value="F:iron ion binding"/>
    <property type="evidence" value="ECO:0007669"/>
    <property type="project" value="InterPro"/>
</dbReference>
<organism evidence="9 10">
    <name type="scientific">Anabaena sphaerica FACHB-251</name>
    <dbReference type="NCBI Taxonomy" id="2692883"/>
    <lineage>
        <taxon>Bacteria</taxon>
        <taxon>Bacillati</taxon>
        <taxon>Cyanobacteriota</taxon>
        <taxon>Cyanophyceae</taxon>
        <taxon>Nostocales</taxon>
        <taxon>Nostocaceae</taxon>
        <taxon>Anabaena</taxon>
    </lineage>
</organism>
<dbReference type="SUPFAM" id="SSF48264">
    <property type="entry name" value="Cytochrome P450"/>
    <property type="match status" value="1"/>
</dbReference>
<dbReference type="PROSITE" id="PS00086">
    <property type="entry name" value="CYTOCHROME_P450"/>
    <property type="match status" value="1"/>
</dbReference>
<dbReference type="CDD" id="cd11044">
    <property type="entry name" value="CYP120A1_CYP26-like"/>
    <property type="match status" value="1"/>
</dbReference>
<dbReference type="Gene3D" id="1.10.630.10">
    <property type="entry name" value="Cytochrome P450"/>
    <property type="match status" value="1"/>
</dbReference>
<sequence>MKTQATKSQNQLPLPPGNLGLPVIGETISFLSDPDFATKRQKKYGNIFKTNLFGSPTIMMIGAEANRFIFSGENQNFTIKWPETVAVLLGPASLSMQTGSIHQTRRKLLSQAFQPRALASYTPAMVEITNSYLQKWANLGQLTWYPELRQYTFDVACKLLVGTDTTNDHHFTELFEEWSGGLFTLSIRLPWTKFSKALKCREQLLTKIEQIILQRQKQPSSEQDALGLLLNAKDEDGNSLSIDELKDQILTLLFAGHETLTSALSSFCLLLAQKPEILAAARKEQQQITCTDMLTSEHLKQMTYLDQILKEVLRVIPPVGGGFREVIQSCEFNGYRIPQGWSLLYQIGKTHQDETIYKDAQNFDPERFDPTRAEDKSKPFSYVTFGGGMRECVGKEFAKLEMKIFAALLLRGYEWELVAGQNLDLIMIPTSQPRDGLKVIFGSI</sequence>
<dbReference type="GO" id="GO:0004497">
    <property type="term" value="F:monooxygenase activity"/>
    <property type="evidence" value="ECO:0007669"/>
    <property type="project" value="UniProtKB-KW"/>
</dbReference>
<accession>A0A926WJG0</accession>
<protein>
    <submittedName>
        <fullName evidence="9">Cytochrome P450</fullName>
    </submittedName>
</protein>
<comment type="cofactor">
    <cofactor evidence="7">
        <name>heme</name>
        <dbReference type="ChEBI" id="CHEBI:30413"/>
    </cofactor>
</comment>
<evidence type="ECO:0000313" key="9">
    <source>
        <dbReference type="EMBL" id="MBD2295696.1"/>
    </source>
</evidence>
<comment type="similarity">
    <text evidence="1 8">Belongs to the cytochrome P450 family.</text>
</comment>
<dbReference type="AlphaFoldDB" id="A0A926WJG0"/>
<dbReference type="EMBL" id="JACJQU010000015">
    <property type="protein sequence ID" value="MBD2295696.1"/>
    <property type="molecule type" value="Genomic_DNA"/>
</dbReference>
<evidence type="ECO:0000256" key="7">
    <source>
        <dbReference type="PIRSR" id="PIRSR602403-1"/>
    </source>
</evidence>
<dbReference type="InterPro" id="IPR002403">
    <property type="entry name" value="Cyt_P450_E_grp-IV"/>
</dbReference>
<evidence type="ECO:0000256" key="1">
    <source>
        <dbReference type="ARBA" id="ARBA00010617"/>
    </source>
</evidence>
<keyword evidence="4 8" id="KW-0560">Oxidoreductase</keyword>
<dbReference type="InterPro" id="IPR036396">
    <property type="entry name" value="Cyt_P450_sf"/>
</dbReference>
<proteinExistence type="inferred from homology"/>
<dbReference type="InterPro" id="IPR001128">
    <property type="entry name" value="Cyt_P450"/>
</dbReference>
<name>A0A926WJG0_9NOST</name>
<dbReference type="GO" id="GO:0016125">
    <property type="term" value="P:sterol metabolic process"/>
    <property type="evidence" value="ECO:0007669"/>
    <property type="project" value="TreeGrafter"/>
</dbReference>
<evidence type="ECO:0000256" key="6">
    <source>
        <dbReference type="ARBA" id="ARBA00023033"/>
    </source>
</evidence>
<dbReference type="RefSeq" id="WP_190563317.1">
    <property type="nucleotide sequence ID" value="NZ_JACJQU010000015.1"/>
</dbReference>
<keyword evidence="2 7" id="KW-0349">Heme</keyword>
<dbReference type="PRINTS" id="PR00385">
    <property type="entry name" value="P450"/>
</dbReference>
<comment type="caution">
    <text evidence="9">The sequence shown here is derived from an EMBL/GenBank/DDBJ whole genome shotgun (WGS) entry which is preliminary data.</text>
</comment>
<reference evidence="10" key="1">
    <citation type="journal article" date="2020" name="ISME J.">
        <title>Comparative genomics reveals insights into cyanobacterial evolution and habitat adaptation.</title>
        <authorList>
            <person name="Chen M.Y."/>
            <person name="Teng W.K."/>
            <person name="Zhao L."/>
            <person name="Hu C.X."/>
            <person name="Zhou Y.K."/>
            <person name="Han B.P."/>
            <person name="Song L.R."/>
            <person name="Shu W.S."/>
        </authorList>
    </citation>
    <scope>NUCLEOTIDE SEQUENCE [LARGE SCALE GENOMIC DNA]</scope>
    <source>
        <strain evidence="10">FACHB-251</strain>
    </source>
</reference>
<dbReference type="PANTHER" id="PTHR24286:SF384">
    <property type="entry name" value="P450, PUTATIVE (EUROFUNG)-RELATED"/>
    <property type="match status" value="1"/>
</dbReference>
<evidence type="ECO:0000256" key="2">
    <source>
        <dbReference type="ARBA" id="ARBA00022617"/>
    </source>
</evidence>
<keyword evidence="3 7" id="KW-0479">Metal-binding</keyword>
<dbReference type="InterPro" id="IPR017972">
    <property type="entry name" value="Cyt_P450_CS"/>
</dbReference>
<evidence type="ECO:0000256" key="5">
    <source>
        <dbReference type="ARBA" id="ARBA00023004"/>
    </source>
</evidence>